<evidence type="ECO:0000259" key="7">
    <source>
        <dbReference type="Pfam" id="PF17917"/>
    </source>
</evidence>
<dbReference type="InParanoid" id="A0A1C7MAF3"/>
<keyword evidence="10" id="KW-1185">Reference proteome</keyword>
<feature type="domain" description="Integrase zinc-binding" evidence="8">
    <location>
        <begin position="140"/>
        <end position="197"/>
    </location>
</feature>
<dbReference type="EMBL" id="LUGH01002634">
    <property type="protein sequence ID" value="OBZ71994.1"/>
    <property type="molecule type" value="Genomic_DNA"/>
</dbReference>
<dbReference type="Pfam" id="PF17917">
    <property type="entry name" value="RT_RNaseH"/>
    <property type="match status" value="1"/>
</dbReference>
<feature type="non-terminal residue" evidence="9">
    <location>
        <position position="275"/>
    </location>
</feature>
<keyword evidence="5" id="KW-0378">Hydrolase</keyword>
<organism evidence="9 10">
    <name type="scientific">Choanephora cucurbitarum</name>
    <dbReference type="NCBI Taxonomy" id="101091"/>
    <lineage>
        <taxon>Eukaryota</taxon>
        <taxon>Fungi</taxon>
        <taxon>Fungi incertae sedis</taxon>
        <taxon>Mucoromycota</taxon>
        <taxon>Mucoromycotina</taxon>
        <taxon>Mucoromycetes</taxon>
        <taxon>Mucorales</taxon>
        <taxon>Mucorineae</taxon>
        <taxon>Choanephoraceae</taxon>
        <taxon>Choanephoroideae</taxon>
        <taxon>Choanephora</taxon>
    </lineage>
</organism>
<name>A0A1C7MAF3_9FUNG</name>
<sequence length="275" mass="31390">ERNYGVSEVEALAIVWGIKKFAHYLTSTPFTVITDHQALQFLRHKNSDLRGRLARWALSLQQHDFKIVYRPGSKNAGPDALSRFPAVSDSMPLVWSIAPSDLRSAQATNPYCLDLRSAALPLGFSDASGVLFFHSRPVLPRLLWNEMFELLHSNVTTGHLGIGRTLQQFSRLFYFPGQNEWVKKKVKECQVCQRVKRSNATLGYINLIHTNPPVHPFDTIAIDSFGPLPPSRLGNKYTDQKSTTYLRSSTYWTFSSTFIRLKILKRQFELQFLSE</sequence>
<keyword evidence="2" id="KW-0548">Nucleotidyltransferase</keyword>
<evidence type="ECO:0000313" key="10">
    <source>
        <dbReference type="Proteomes" id="UP000093000"/>
    </source>
</evidence>
<dbReference type="Gene3D" id="1.10.340.70">
    <property type="match status" value="1"/>
</dbReference>
<gene>
    <name evidence="9" type="ORF">A0J61_11882</name>
</gene>
<keyword evidence="1" id="KW-0808">Transferase</keyword>
<dbReference type="InterPro" id="IPR041588">
    <property type="entry name" value="Integrase_H2C2"/>
</dbReference>
<evidence type="ECO:0000256" key="4">
    <source>
        <dbReference type="ARBA" id="ARBA00022759"/>
    </source>
</evidence>
<evidence type="ECO:0000256" key="5">
    <source>
        <dbReference type="ARBA" id="ARBA00022801"/>
    </source>
</evidence>
<evidence type="ECO:0000256" key="3">
    <source>
        <dbReference type="ARBA" id="ARBA00022722"/>
    </source>
</evidence>
<protein>
    <submittedName>
        <fullName evidence="9">Uncharacterized protein</fullName>
    </submittedName>
</protein>
<dbReference type="Pfam" id="PF17921">
    <property type="entry name" value="Integrase_H2C2"/>
    <property type="match status" value="1"/>
</dbReference>
<accession>A0A1C7MAF3</accession>
<proteinExistence type="predicted"/>
<dbReference type="SUPFAM" id="SSF56672">
    <property type="entry name" value="DNA/RNA polymerases"/>
    <property type="match status" value="1"/>
</dbReference>
<dbReference type="GO" id="GO:0004519">
    <property type="term" value="F:endonuclease activity"/>
    <property type="evidence" value="ECO:0007669"/>
    <property type="project" value="UniProtKB-KW"/>
</dbReference>
<evidence type="ECO:0000256" key="1">
    <source>
        <dbReference type="ARBA" id="ARBA00022679"/>
    </source>
</evidence>
<evidence type="ECO:0000256" key="2">
    <source>
        <dbReference type="ARBA" id="ARBA00022695"/>
    </source>
</evidence>
<dbReference type="CDD" id="cd09274">
    <property type="entry name" value="RNase_HI_RT_Ty3"/>
    <property type="match status" value="1"/>
</dbReference>
<reference evidence="9 10" key="1">
    <citation type="submission" date="2016-03" db="EMBL/GenBank/DDBJ databases">
        <title>Choanephora cucurbitarum.</title>
        <authorList>
            <person name="Min B."/>
            <person name="Park H."/>
            <person name="Park J.-H."/>
            <person name="Shin H.-D."/>
            <person name="Choi I.-G."/>
        </authorList>
    </citation>
    <scope>NUCLEOTIDE SEQUENCE [LARGE SCALE GENOMIC DNA]</scope>
    <source>
        <strain evidence="9 10">KUS-F28377</strain>
    </source>
</reference>
<dbReference type="InterPro" id="IPR050951">
    <property type="entry name" value="Retrovirus_Pol_polyprotein"/>
</dbReference>
<evidence type="ECO:0000313" key="9">
    <source>
        <dbReference type="EMBL" id="OBZ71994.1"/>
    </source>
</evidence>
<dbReference type="STRING" id="101091.A0A1C7MAF3"/>
<dbReference type="InterPro" id="IPR043502">
    <property type="entry name" value="DNA/RNA_pol_sf"/>
</dbReference>
<dbReference type="GO" id="GO:0003964">
    <property type="term" value="F:RNA-directed DNA polymerase activity"/>
    <property type="evidence" value="ECO:0007669"/>
    <property type="project" value="UniProtKB-KW"/>
</dbReference>
<dbReference type="GO" id="GO:0016787">
    <property type="term" value="F:hydrolase activity"/>
    <property type="evidence" value="ECO:0007669"/>
    <property type="project" value="UniProtKB-KW"/>
</dbReference>
<dbReference type="InterPro" id="IPR041373">
    <property type="entry name" value="RT_RNaseH"/>
</dbReference>
<dbReference type="AlphaFoldDB" id="A0A1C7MAF3"/>
<dbReference type="Proteomes" id="UP000093000">
    <property type="component" value="Unassembled WGS sequence"/>
</dbReference>
<evidence type="ECO:0000259" key="8">
    <source>
        <dbReference type="Pfam" id="PF17921"/>
    </source>
</evidence>
<keyword evidence="4" id="KW-0255">Endonuclease</keyword>
<feature type="domain" description="Reverse transcriptase RNase H-like" evidence="7">
    <location>
        <begin position="1"/>
        <end position="62"/>
    </location>
</feature>
<feature type="non-terminal residue" evidence="9">
    <location>
        <position position="1"/>
    </location>
</feature>
<keyword evidence="6" id="KW-0695">RNA-directed DNA polymerase</keyword>
<comment type="caution">
    <text evidence="9">The sequence shown here is derived from an EMBL/GenBank/DDBJ whole genome shotgun (WGS) entry which is preliminary data.</text>
</comment>
<evidence type="ECO:0000256" key="6">
    <source>
        <dbReference type="ARBA" id="ARBA00022918"/>
    </source>
</evidence>
<dbReference type="OrthoDB" id="2264488at2759"/>
<dbReference type="PANTHER" id="PTHR37984:SF5">
    <property type="entry name" value="PROTEIN NYNRIN-LIKE"/>
    <property type="match status" value="1"/>
</dbReference>
<dbReference type="PANTHER" id="PTHR37984">
    <property type="entry name" value="PROTEIN CBG26694"/>
    <property type="match status" value="1"/>
</dbReference>
<keyword evidence="3" id="KW-0540">Nuclease</keyword>